<dbReference type="SUPFAM" id="SSF103256">
    <property type="entry name" value="Hypothetical protein TM0160"/>
    <property type="match status" value="1"/>
</dbReference>
<organism evidence="2 3">
    <name type="scientific">Halorubellus litoreus</name>
    <dbReference type="NCBI Taxonomy" id="755308"/>
    <lineage>
        <taxon>Archaea</taxon>
        <taxon>Methanobacteriati</taxon>
        <taxon>Methanobacteriota</taxon>
        <taxon>Stenosarchaea group</taxon>
        <taxon>Halobacteria</taxon>
        <taxon>Halobacteriales</taxon>
        <taxon>Halorubellaceae</taxon>
        <taxon>Halorubellus</taxon>
    </lineage>
</organism>
<dbReference type="EMBL" id="JBHSXN010000001">
    <property type="protein sequence ID" value="MFC6952098.1"/>
    <property type="molecule type" value="Genomic_DNA"/>
</dbReference>
<dbReference type="RefSeq" id="WP_336349091.1">
    <property type="nucleotide sequence ID" value="NZ_JAZAQL010000001.1"/>
</dbReference>
<accession>A0ABD5VEK4</accession>
<evidence type="ECO:0000313" key="3">
    <source>
        <dbReference type="Proteomes" id="UP001596395"/>
    </source>
</evidence>
<name>A0ABD5VEK4_9EURY</name>
<dbReference type="PANTHER" id="PTHR15160:SF1">
    <property type="entry name" value="VON HIPPEL-LINDAU DISEASE TUMOR SUPPRESSOR"/>
    <property type="match status" value="1"/>
</dbReference>
<dbReference type="Gene3D" id="3.10.690.10">
    <property type="entry name" value="Bifunctional nuclease domain"/>
    <property type="match status" value="1"/>
</dbReference>
<protein>
    <submittedName>
        <fullName evidence="2">Bifunctional nuclease family protein</fullName>
    </submittedName>
</protein>
<proteinExistence type="predicted"/>
<dbReference type="InterPro" id="IPR036104">
    <property type="entry name" value="BFN_sf"/>
</dbReference>
<reference evidence="2 3" key="1">
    <citation type="journal article" date="2019" name="Int. J. Syst. Evol. Microbiol.">
        <title>The Global Catalogue of Microorganisms (GCM) 10K type strain sequencing project: providing services to taxonomists for standard genome sequencing and annotation.</title>
        <authorList>
            <consortium name="The Broad Institute Genomics Platform"/>
            <consortium name="The Broad Institute Genome Sequencing Center for Infectious Disease"/>
            <person name="Wu L."/>
            <person name="Ma J."/>
        </authorList>
    </citation>
    <scope>NUCLEOTIDE SEQUENCE [LARGE SCALE GENOMIC DNA]</scope>
    <source>
        <strain evidence="2 3">GX26</strain>
    </source>
</reference>
<evidence type="ECO:0000259" key="1">
    <source>
        <dbReference type="PROSITE" id="PS51658"/>
    </source>
</evidence>
<feature type="domain" description="BFN" evidence="1">
    <location>
        <begin position="1"/>
        <end position="133"/>
    </location>
</feature>
<dbReference type="PANTHER" id="PTHR15160">
    <property type="entry name" value="VON HIPPEL-LINDAU PROTEIN"/>
    <property type="match status" value="1"/>
</dbReference>
<comment type="caution">
    <text evidence="2">The sequence shown here is derived from an EMBL/GenBank/DDBJ whole genome shotgun (WGS) entry which is preliminary data.</text>
</comment>
<dbReference type="Pfam" id="PF02577">
    <property type="entry name" value="BFN_dom"/>
    <property type="match status" value="1"/>
</dbReference>
<evidence type="ECO:0000313" key="2">
    <source>
        <dbReference type="EMBL" id="MFC6952098.1"/>
    </source>
</evidence>
<keyword evidence="3" id="KW-1185">Reference proteome</keyword>
<gene>
    <name evidence="2" type="ORF">ACFQGB_04410</name>
</gene>
<sequence>MHAKIDSVRVAATHDGPAPVVLLAVDDRDDVVPIFVGGEEALAIARGMDATDIGRPLTHDLLLDVMEELGGRVEKVVVSRVEDKTYIADLHLETPRGETVVDARPSDCLALAARTNVPIEMTEAVFESGRSDPAEFDEFDDVREVTDYP</sequence>
<dbReference type="AlphaFoldDB" id="A0ABD5VEK4"/>
<dbReference type="InterPro" id="IPR003729">
    <property type="entry name" value="Bi_nuclease_dom"/>
</dbReference>
<dbReference type="PROSITE" id="PS51658">
    <property type="entry name" value="BFN"/>
    <property type="match status" value="1"/>
</dbReference>
<dbReference type="Proteomes" id="UP001596395">
    <property type="component" value="Unassembled WGS sequence"/>
</dbReference>